<dbReference type="Pfam" id="PF01637">
    <property type="entry name" value="ATPase_2"/>
    <property type="match status" value="1"/>
</dbReference>
<dbReference type="OrthoDB" id="9813134at2"/>
<dbReference type="STRING" id="1447716.AH68_01510"/>
<evidence type="ECO:0000313" key="3">
    <source>
        <dbReference type="EMBL" id="AIZ13920.1"/>
    </source>
</evidence>
<name>A0A0A7I3X9_9BIFI</name>
<proteinExistence type="predicted"/>
<organism evidence="3 4">
    <name type="scientific">Bifidobacterium catenulatum PV20-2</name>
    <dbReference type="NCBI Taxonomy" id="1447716"/>
    <lineage>
        <taxon>Bacteria</taxon>
        <taxon>Bacillati</taxon>
        <taxon>Actinomycetota</taxon>
        <taxon>Actinomycetes</taxon>
        <taxon>Bifidobacteriales</taxon>
        <taxon>Bifidobacteriaceae</taxon>
        <taxon>Bifidobacterium</taxon>
    </lineage>
</organism>
<dbReference type="AlphaFoldDB" id="A0A0A7I3X9"/>
<evidence type="ECO:0000259" key="2">
    <source>
        <dbReference type="Pfam" id="PF03008"/>
    </source>
</evidence>
<protein>
    <submittedName>
        <fullName evidence="3">ATPase AAA</fullName>
    </submittedName>
</protein>
<dbReference type="InterPro" id="IPR011335">
    <property type="entry name" value="Restrct_endonuc-II-like"/>
</dbReference>
<reference evidence="3 4" key="1">
    <citation type="journal article" date="2015" name="Genome Announc.">
        <title>Complete and Assembled Genome Sequence of Bifidobacterium kashiwanohense PV20-2, Isolated from the Feces of an Anemic Kenyan Infant.</title>
        <authorList>
            <person name="Vazquez-Gutierrez P."/>
            <person name="Lacroix C."/>
            <person name="Chassard C."/>
            <person name="Klumpp J."/>
            <person name="Jans C."/>
            <person name="Stevens M.J."/>
        </authorList>
    </citation>
    <scope>NUCLEOTIDE SEQUENCE [LARGE SCALE GENOMIC DNA]</scope>
    <source>
        <strain evidence="3 4">PV20-2</strain>
    </source>
</reference>
<dbReference type="KEGG" id="bka:AH68_01510"/>
<evidence type="ECO:0000259" key="1">
    <source>
        <dbReference type="Pfam" id="PF01637"/>
    </source>
</evidence>
<dbReference type="HOGENOM" id="CLU_041137_3_0_11"/>
<dbReference type="EMBL" id="CP007456">
    <property type="protein sequence ID" value="AIZ13920.1"/>
    <property type="molecule type" value="Genomic_DNA"/>
</dbReference>
<dbReference type="SUPFAM" id="SSF52540">
    <property type="entry name" value="P-loop containing nucleoside triphosphate hydrolases"/>
    <property type="match status" value="1"/>
</dbReference>
<feature type="domain" description="DUF234" evidence="2">
    <location>
        <begin position="319"/>
        <end position="410"/>
    </location>
</feature>
<dbReference type="InterPro" id="IPR011579">
    <property type="entry name" value="ATPase_dom"/>
</dbReference>
<accession>A0A0A7I3X9</accession>
<dbReference type="PANTHER" id="PTHR34704:SF1">
    <property type="entry name" value="ATPASE"/>
    <property type="match status" value="1"/>
</dbReference>
<dbReference type="Proteomes" id="UP000030625">
    <property type="component" value="Chromosome"/>
</dbReference>
<dbReference type="GO" id="GO:0005524">
    <property type="term" value="F:ATP binding"/>
    <property type="evidence" value="ECO:0007669"/>
    <property type="project" value="InterPro"/>
</dbReference>
<gene>
    <name evidence="3" type="ORF">AH68_01510</name>
</gene>
<dbReference type="Gene3D" id="3.40.50.300">
    <property type="entry name" value="P-loop containing nucleotide triphosphate hydrolases"/>
    <property type="match status" value="1"/>
</dbReference>
<evidence type="ECO:0000313" key="4">
    <source>
        <dbReference type="Proteomes" id="UP000030625"/>
    </source>
</evidence>
<sequence>MTFIGRQDELAFLEDCYANNKAQLVVLYGRRRVGKTELLAQFARNRQHVFFASPSATKDEQLAAFSRQMFEAGAPAGRYLQQYSDWESALADIVNLPTQDGKRRLIIIDEFPYLAKSDSSLPSVLQNLWDHTLKDSNVMMVLCGSSMSFIEKEMLSEKSPLYGRATGVLKLLPMPYWDAAQFFPDYSAQDNALAYAILGGIPHYLAQFDPSESVENNIRRTILRRGMPLYSETEFLMHQEFREPATYNTILQAVALGATQLNDIAQRTMLSGSAVSTYLKNLMEVHIVEREFPVDAKPVEQSKAMRGLYQVPDSFFRFWYAFVGSNRSELEMGDAKGVYEYEIAPYLHDFAAASFERMCADWLRRKSMQGELGFRASHVGRWWDSTREIDVVAIDKTNAHVLVGECKFRNKPMDNAMLESLRNKSLALKGSDRAYYLFSLNGFDRGVQAVADRDPSVKLIGIDDLYDL</sequence>
<dbReference type="InterPro" id="IPR027417">
    <property type="entry name" value="P-loop_NTPase"/>
</dbReference>
<dbReference type="SUPFAM" id="SSF52980">
    <property type="entry name" value="Restriction endonuclease-like"/>
    <property type="match status" value="1"/>
</dbReference>
<dbReference type="RefSeq" id="WP_039196991.1">
    <property type="nucleotide sequence ID" value="NZ_CP007456.1"/>
</dbReference>
<dbReference type="PANTHER" id="PTHR34704">
    <property type="entry name" value="ATPASE"/>
    <property type="match status" value="1"/>
</dbReference>
<dbReference type="InterPro" id="IPR004256">
    <property type="entry name" value="DUF234"/>
</dbReference>
<dbReference type="Pfam" id="PF03008">
    <property type="entry name" value="DUF234"/>
    <property type="match status" value="1"/>
</dbReference>
<feature type="domain" description="ATPase" evidence="1">
    <location>
        <begin position="3"/>
        <end position="208"/>
    </location>
</feature>